<dbReference type="RefSeq" id="WP_345687639.1">
    <property type="nucleotide sequence ID" value="NZ_BAABRO010000018.1"/>
</dbReference>
<evidence type="ECO:0000313" key="1">
    <source>
        <dbReference type="EMBL" id="GAA5510048.1"/>
    </source>
</evidence>
<accession>A0ABP9W0N6</accession>
<dbReference type="Proteomes" id="UP001416858">
    <property type="component" value="Unassembled WGS sequence"/>
</dbReference>
<name>A0ABP9W0N6_9BACT</name>
<proteinExistence type="predicted"/>
<keyword evidence="2" id="KW-1185">Reference proteome</keyword>
<reference evidence="1 2" key="1">
    <citation type="submission" date="2024-02" db="EMBL/GenBank/DDBJ databases">
        <title>Rhodopirellula caenicola NBRC 110016.</title>
        <authorList>
            <person name="Ichikawa N."/>
            <person name="Katano-Makiyama Y."/>
            <person name="Hidaka K."/>
        </authorList>
    </citation>
    <scope>NUCLEOTIDE SEQUENCE [LARGE SCALE GENOMIC DNA]</scope>
    <source>
        <strain evidence="1 2">NBRC 110016</strain>
    </source>
</reference>
<organism evidence="1 2">
    <name type="scientific">Novipirellula caenicola</name>
    <dbReference type="NCBI Taxonomy" id="1536901"/>
    <lineage>
        <taxon>Bacteria</taxon>
        <taxon>Pseudomonadati</taxon>
        <taxon>Planctomycetota</taxon>
        <taxon>Planctomycetia</taxon>
        <taxon>Pirellulales</taxon>
        <taxon>Pirellulaceae</taxon>
        <taxon>Novipirellula</taxon>
    </lineage>
</organism>
<sequence length="706" mass="71560">MKPNPTYPRLYFRVWSATDDPVTNLDVSGITSAKYSRLVSGRWATAVAVGSLVDGDDGDAFLDGTLIHDAVDALGNLYSIDVSTTAVAAGADAVRLVIVLADGTASVDATIHELSTVGGGLDAAGVRNAIGLASANLDTQLAAIVEDTGTTLPNTLATIAGYIDTEVAAIKAQTDNLPADPATETTLAVLDGLIDAIKAVTDQFVFTNPGEVDANAVSGAGGGGLDAAGVRSAIGLASANLDTQLASIVEDTGTTLPSTLATIAGYIDTEVAAIKSKTDNLPADPATETTLAVLDSLIDAIKGVTDQFVFTNPGEVDANAVSGAGGGGLDAAGVRSAIGLASANLDTQLAGIVEDTGTTLPSTMAMIAGYIDTEVAAIKAKTDNLPVDPATETTLAMLDGLIDAIKSVTDQFVFTNPGEVDANAVSGAGGSGLDAAGVRSAIGLASANLDTQLAAIIEDTGTTLPSTLGTIAGYIDTEIATIKAVTDQFVFSSPGMVDVKVVSGGMTESGVRSAIGMTSANLDSQLGTLLTSSSFTAALPSNFADLAIEAATGKVTAETDVVFDYEELADAVATRMLPSANNFTGNGSTNISDTIRIKQRDDYTATMGRAFEWSITNSAVDYTAASVVVGAAGGGTEPDSPVLVGSISLHNKAVGSCTVRLEFSSAQTSVPVDRYHFDAHLLIDGKRSTDIELQVVVEPKYADAPI</sequence>
<protein>
    <submittedName>
        <fullName evidence="1">Uncharacterized protein</fullName>
    </submittedName>
</protein>
<comment type="caution">
    <text evidence="1">The sequence shown here is derived from an EMBL/GenBank/DDBJ whole genome shotgun (WGS) entry which is preliminary data.</text>
</comment>
<dbReference type="EMBL" id="BAABRO010000018">
    <property type="protein sequence ID" value="GAA5510048.1"/>
    <property type="molecule type" value="Genomic_DNA"/>
</dbReference>
<gene>
    <name evidence="1" type="ORF">Rcae01_05554</name>
</gene>
<evidence type="ECO:0000313" key="2">
    <source>
        <dbReference type="Proteomes" id="UP001416858"/>
    </source>
</evidence>